<dbReference type="InterPro" id="IPR036264">
    <property type="entry name" value="Bact_exopeptidase_dim_dom"/>
</dbReference>
<dbReference type="Gene3D" id="3.30.70.360">
    <property type="match status" value="1"/>
</dbReference>
<evidence type="ECO:0000313" key="7">
    <source>
        <dbReference type="EMBL" id="RJP73894.1"/>
    </source>
</evidence>
<dbReference type="EMBL" id="QZKI01000022">
    <property type="protein sequence ID" value="RJP73894.1"/>
    <property type="molecule type" value="Genomic_DNA"/>
</dbReference>
<keyword evidence="3" id="KW-0479">Metal-binding</keyword>
<accession>A0A419F5W9</accession>
<sequence>MNEIDWRAVTDEATGYLIDLVKFNTTNPPGNELECATYVSDLLAKEGIDPLLLESVPKRGNVVARLRGDGSRKPLLLMSHLDVVPADSARWEVPPFSGEVRNGEIWGRGTLDTKGLTVMHLMAMFLLKRNAARLKRDIIFMANADEETGGKHGAQWMVDNHFDKIAAEFALNEGGFGMKVNGKTLLLCANAEKGMTWAKLTAKGHSGHGSMPHSDNAVLHMVRAAKNIAKYRPPIVVTDSFRKFADALAKHDTRGHLLKLMDVPGIGRIVLALVKDDRVRVMVQSTITPTVIKGGVKVNVIPDYCELELDCRLLPGVTRDVLEKTILALVNSDKISLEFVVFNEASESSIDTELFSTLEQVLPTSHPEAVVSSFIMPGGTDSRFVRTKGVSAYGLIPIILEKEDIASIHGDNEKISIENLSLGLRTMHNVVASTCL</sequence>
<dbReference type="PANTHER" id="PTHR43808:SF8">
    <property type="entry name" value="PEPTIDASE M20 DIMERISATION DOMAIN-CONTAINING PROTEIN"/>
    <property type="match status" value="1"/>
</dbReference>
<dbReference type="SUPFAM" id="SSF55031">
    <property type="entry name" value="Bacterial exopeptidase dimerisation domain"/>
    <property type="match status" value="1"/>
</dbReference>
<keyword evidence="4 7" id="KW-0378">Hydrolase</keyword>
<dbReference type="AlphaFoldDB" id="A0A419F5W9"/>
<reference evidence="7 8" key="1">
    <citation type="journal article" date="2017" name="ISME J.">
        <title>Energy and carbon metabolisms in a deep terrestrial subsurface fluid microbial community.</title>
        <authorList>
            <person name="Momper L."/>
            <person name="Jungbluth S.P."/>
            <person name="Lee M.D."/>
            <person name="Amend J.P."/>
        </authorList>
    </citation>
    <scope>NUCLEOTIDE SEQUENCE [LARGE SCALE GENOMIC DNA]</scope>
    <source>
        <strain evidence="7">SURF_17</strain>
    </source>
</reference>
<dbReference type="Pfam" id="PF07687">
    <property type="entry name" value="M20_dimer"/>
    <property type="match status" value="1"/>
</dbReference>
<evidence type="ECO:0000256" key="5">
    <source>
        <dbReference type="ARBA" id="ARBA00022833"/>
    </source>
</evidence>
<evidence type="ECO:0000256" key="2">
    <source>
        <dbReference type="ARBA" id="ARBA00006247"/>
    </source>
</evidence>
<dbReference type="PANTHER" id="PTHR43808">
    <property type="entry name" value="ACETYLORNITHINE DEACETYLASE"/>
    <property type="match status" value="1"/>
</dbReference>
<dbReference type="InterPro" id="IPR001261">
    <property type="entry name" value="ArgE/DapE_CS"/>
</dbReference>
<evidence type="ECO:0000313" key="8">
    <source>
        <dbReference type="Proteomes" id="UP000285961"/>
    </source>
</evidence>
<dbReference type="GO" id="GO:0016787">
    <property type="term" value="F:hydrolase activity"/>
    <property type="evidence" value="ECO:0007669"/>
    <property type="project" value="UniProtKB-KW"/>
</dbReference>
<dbReference type="Gene3D" id="1.10.150.900">
    <property type="match status" value="1"/>
</dbReference>
<dbReference type="PROSITE" id="PS00758">
    <property type="entry name" value="ARGE_DAPE_CPG2_1"/>
    <property type="match status" value="1"/>
</dbReference>
<proteinExistence type="inferred from homology"/>
<keyword evidence="5" id="KW-0862">Zinc</keyword>
<comment type="similarity">
    <text evidence="2">Belongs to the peptidase M20A family.</text>
</comment>
<dbReference type="Pfam" id="PF01546">
    <property type="entry name" value="Peptidase_M20"/>
    <property type="match status" value="1"/>
</dbReference>
<comment type="cofactor">
    <cofactor evidence="1">
        <name>Zn(2+)</name>
        <dbReference type="ChEBI" id="CHEBI:29105"/>
    </cofactor>
</comment>
<organism evidence="7 8">
    <name type="scientific">Candidatus Abyssobacteria bacterium SURF_17</name>
    <dbReference type="NCBI Taxonomy" id="2093361"/>
    <lineage>
        <taxon>Bacteria</taxon>
        <taxon>Pseudomonadati</taxon>
        <taxon>Candidatus Hydrogenedentota</taxon>
        <taxon>Candidatus Abyssobacteria</taxon>
    </lineage>
</organism>
<comment type="caution">
    <text evidence="7">The sequence shown here is derived from an EMBL/GenBank/DDBJ whole genome shotgun (WGS) entry which is preliminary data.</text>
</comment>
<evidence type="ECO:0000256" key="3">
    <source>
        <dbReference type="ARBA" id="ARBA00022723"/>
    </source>
</evidence>
<dbReference type="Gene3D" id="3.40.630.10">
    <property type="entry name" value="Zn peptidases"/>
    <property type="match status" value="1"/>
</dbReference>
<dbReference type="PIRSF" id="PIRSF036696">
    <property type="entry name" value="ACY-1"/>
    <property type="match status" value="1"/>
</dbReference>
<dbReference type="InterPro" id="IPR050072">
    <property type="entry name" value="Peptidase_M20A"/>
</dbReference>
<dbReference type="InterPro" id="IPR002933">
    <property type="entry name" value="Peptidase_M20"/>
</dbReference>
<evidence type="ECO:0000256" key="1">
    <source>
        <dbReference type="ARBA" id="ARBA00001947"/>
    </source>
</evidence>
<evidence type="ECO:0000256" key="4">
    <source>
        <dbReference type="ARBA" id="ARBA00022801"/>
    </source>
</evidence>
<name>A0A419F5W9_9BACT</name>
<evidence type="ECO:0000259" key="6">
    <source>
        <dbReference type="Pfam" id="PF07687"/>
    </source>
</evidence>
<gene>
    <name evidence="7" type="ORF">C4532_03460</name>
</gene>
<feature type="domain" description="Peptidase M20 dimerisation" evidence="6">
    <location>
        <begin position="190"/>
        <end position="333"/>
    </location>
</feature>
<dbReference type="InterPro" id="IPR011650">
    <property type="entry name" value="Peptidase_M20_dimer"/>
</dbReference>
<protein>
    <submittedName>
        <fullName evidence="7">M20/M25/M40 family metallo-hydrolase</fullName>
    </submittedName>
</protein>
<dbReference type="SUPFAM" id="SSF53187">
    <property type="entry name" value="Zn-dependent exopeptidases"/>
    <property type="match status" value="1"/>
</dbReference>
<dbReference type="Proteomes" id="UP000285961">
    <property type="component" value="Unassembled WGS sequence"/>
</dbReference>
<dbReference type="GO" id="GO:0046872">
    <property type="term" value="F:metal ion binding"/>
    <property type="evidence" value="ECO:0007669"/>
    <property type="project" value="UniProtKB-KW"/>
</dbReference>